<evidence type="ECO:0000313" key="3">
    <source>
        <dbReference type="Proteomes" id="UP000239724"/>
    </source>
</evidence>
<feature type="transmembrane region" description="Helical" evidence="1">
    <location>
        <begin position="288"/>
        <end position="306"/>
    </location>
</feature>
<feature type="transmembrane region" description="Helical" evidence="1">
    <location>
        <begin position="380"/>
        <end position="399"/>
    </location>
</feature>
<dbReference type="OrthoDB" id="9911546at2"/>
<feature type="transmembrane region" description="Helical" evidence="1">
    <location>
        <begin position="490"/>
        <end position="509"/>
    </location>
</feature>
<gene>
    <name evidence="2" type="ORF">CCS01_15690</name>
</gene>
<keyword evidence="1" id="KW-0472">Membrane</keyword>
<feature type="transmembrane region" description="Helical" evidence="1">
    <location>
        <begin position="428"/>
        <end position="455"/>
    </location>
</feature>
<organism evidence="2 3">
    <name type="scientific">Rhodopila globiformis</name>
    <name type="common">Rhodopseudomonas globiformis</name>
    <dbReference type="NCBI Taxonomy" id="1071"/>
    <lineage>
        <taxon>Bacteria</taxon>
        <taxon>Pseudomonadati</taxon>
        <taxon>Pseudomonadota</taxon>
        <taxon>Alphaproteobacteria</taxon>
        <taxon>Acetobacterales</taxon>
        <taxon>Acetobacteraceae</taxon>
        <taxon>Rhodopila</taxon>
    </lineage>
</organism>
<dbReference type="RefSeq" id="WP_104519775.1">
    <property type="nucleotide sequence ID" value="NZ_NHRY01000167.1"/>
</dbReference>
<keyword evidence="3" id="KW-1185">Reference proteome</keyword>
<feature type="transmembrane region" description="Helical" evidence="1">
    <location>
        <begin position="461"/>
        <end position="478"/>
    </location>
</feature>
<dbReference type="EMBL" id="NHRY01000167">
    <property type="protein sequence ID" value="PPQ32486.1"/>
    <property type="molecule type" value="Genomic_DNA"/>
</dbReference>
<keyword evidence="1" id="KW-0812">Transmembrane</keyword>
<proteinExistence type="predicted"/>
<reference evidence="2 3" key="1">
    <citation type="journal article" date="2018" name="Arch. Microbiol.">
        <title>New insights into the metabolic potential of the phototrophic purple bacterium Rhodopila globiformis DSM 161(T) from its draft genome sequence and evidence for a vanadium-dependent nitrogenase.</title>
        <authorList>
            <person name="Imhoff J.F."/>
            <person name="Rahn T."/>
            <person name="Kunzel S."/>
            <person name="Neulinger S.C."/>
        </authorList>
    </citation>
    <scope>NUCLEOTIDE SEQUENCE [LARGE SCALE GENOMIC DNA]</scope>
    <source>
        <strain evidence="2 3">DSM 161</strain>
    </source>
</reference>
<feature type="transmembrane region" description="Helical" evidence="1">
    <location>
        <begin position="127"/>
        <end position="146"/>
    </location>
</feature>
<feature type="transmembrane region" description="Helical" evidence="1">
    <location>
        <begin position="152"/>
        <end position="170"/>
    </location>
</feature>
<feature type="transmembrane region" description="Helical" evidence="1">
    <location>
        <begin position="106"/>
        <end position="122"/>
    </location>
</feature>
<evidence type="ECO:0000313" key="2">
    <source>
        <dbReference type="EMBL" id="PPQ32486.1"/>
    </source>
</evidence>
<evidence type="ECO:0000256" key="1">
    <source>
        <dbReference type="SAM" id="Phobius"/>
    </source>
</evidence>
<feature type="transmembrane region" description="Helical" evidence="1">
    <location>
        <begin position="352"/>
        <end position="373"/>
    </location>
</feature>
<feature type="transmembrane region" description="Helical" evidence="1">
    <location>
        <begin position="191"/>
        <end position="218"/>
    </location>
</feature>
<comment type="caution">
    <text evidence="2">The sequence shown here is derived from an EMBL/GenBank/DDBJ whole genome shotgun (WGS) entry which is preliminary data.</text>
</comment>
<dbReference type="Proteomes" id="UP000239724">
    <property type="component" value="Unassembled WGS sequence"/>
</dbReference>
<protein>
    <recommendedName>
        <fullName evidence="4">NADH:quinone oxidoreductase/Mrp antiporter membrane subunit domain-containing protein</fullName>
    </recommendedName>
</protein>
<dbReference type="AlphaFoldDB" id="A0A2S6NCY8"/>
<feature type="transmembrane region" description="Helical" evidence="1">
    <location>
        <begin position="78"/>
        <end position="100"/>
    </location>
</feature>
<keyword evidence="1" id="KW-1133">Transmembrane helix</keyword>
<feature type="transmembrane region" description="Helical" evidence="1">
    <location>
        <begin position="50"/>
        <end position="66"/>
    </location>
</feature>
<evidence type="ECO:0008006" key="4">
    <source>
        <dbReference type="Google" id="ProtNLM"/>
    </source>
</evidence>
<sequence length="525" mass="53146">MTGLVDGCAGLALAMGFAMLAIRQPRAVFWCLATQAAAAAAAALFAREPLLAAPPVAALAVIWMVLRHPTASGSVGTTIPGAVGVTIPGIGLGLLLVVLCQYQADIGLPLAVTLLAVVLAAIRRQPALHLMALGAMQNGLVLMASVVGWDGLLPLACLALPLPLALTLAADSRGLIARAWRDSPRHAASWPGWMTLAACAAMLGATLTVPLGALASVFAPLLAFDGMVQAWTERTDTAIPAAARLALLLRLGFVVLAVCTTQPVLAWLAVLAAAATALAPGGSARQDHAMLAYVAAGLALLGLLLLGDAPPAVAFLGLFAGYAGLAAVVPDLAMPLLVLLLRFADGTGWPPVAGALGMGIALAALLGCAGLLLRTGRPHRAVPLQLGQASLVALAIATMQPEGRFAAIVLLILLILTRAACRTGNGPAGVLALAGLAGLPTLGVFPGVVLVVLVISSHAPWALLPVVAAQVPMLLAGLPRRLRLLPLQPAVLSVGWLPLALALAFGFFAPSDLIRWLSALTAGPP</sequence>
<feature type="transmembrane region" description="Helical" evidence="1">
    <location>
        <begin position="313"/>
        <end position="340"/>
    </location>
</feature>
<accession>A0A2S6NCY8</accession>
<feature type="transmembrane region" description="Helical" evidence="1">
    <location>
        <begin position="405"/>
        <end position="421"/>
    </location>
</feature>
<name>A0A2S6NCY8_RHOGL</name>